<dbReference type="OrthoDB" id="2680098at2"/>
<keyword evidence="3" id="KW-1185">Reference proteome</keyword>
<dbReference type="GO" id="GO:0003676">
    <property type="term" value="F:nucleic acid binding"/>
    <property type="evidence" value="ECO:0007669"/>
    <property type="project" value="InterPro"/>
</dbReference>
<sequence>MKLKIIWKYITKKKYQITLDTDWLETKEALLLAEDFESTGRTKEIIFLDQFDSQWTKKQVIKYLKELEDEPHDIVIYFDGGFDIATGISGVGVSLYFQQNGKNFRKRFNEKLTGLSTNNEAEFAALENAIFLLEEMNITGQMISVKGDSQVVMNQISGDWPCYEEQHERFINRIEKKCKQNKLTLQFELLKRNDNKEAHNLATSALKGNKIESTIEVT</sequence>
<comment type="caution">
    <text evidence="2">The sequence shown here is derived from an EMBL/GenBank/DDBJ whole genome shotgun (WGS) entry which is preliminary data.</text>
</comment>
<protein>
    <recommendedName>
        <fullName evidence="1">RNase H type-1 domain-containing protein</fullName>
    </recommendedName>
</protein>
<organism evidence="2 3">
    <name type="scientific">Gottfriedia solisilvae</name>
    <dbReference type="NCBI Taxonomy" id="1516104"/>
    <lineage>
        <taxon>Bacteria</taxon>
        <taxon>Bacillati</taxon>
        <taxon>Bacillota</taxon>
        <taxon>Bacilli</taxon>
        <taxon>Bacillales</taxon>
        <taxon>Bacillaceae</taxon>
        <taxon>Gottfriedia</taxon>
    </lineage>
</organism>
<dbReference type="RefSeq" id="WP_158093222.1">
    <property type="nucleotide sequence ID" value="NZ_BMHB01000001.1"/>
</dbReference>
<dbReference type="InterPro" id="IPR012337">
    <property type="entry name" value="RNaseH-like_sf"/>
</dbReference>
<feature type="domain" description="RNase H type-1" evidence="1">
    <location>
        <begin position="78"/>
        <end position="205"/>
    </location>
</feature>
<dbReference type="GO" id="GO:0004523">
    <property type="term" value="F:RNA-DNA hybrid ribonuclease activity"/>
    <property type="evidence" value="ECO:0007669"/>
    <property type="project" value="InterPro"/>
</dbReference>
<name>A0A8J3AGF2_9BACI</name>
<evidence type="ECO:0000259" key="1">
    <source>
        <dbReference type="Pfam" id="PF13456"/>
    </source>
</evidence>
<accession>A0A8J3AGF2</accession>
<dbReference type="Gene3D" id="3.30.420.10">
    <property type="entry name" value="Ribonuclease H-like superfamily/Ribonuclease H"/>
    <property type="match status" value="1"/>
</dbReference>
<dbReference type="AlphaFoldDB" id="A0A8J3AGF2"/>
<reference evidence="3" key="1">
    <citation type="journal article" date="2019" name="Int. J. Syst. Evol. Microbiol.">
        <title>The Global Catalogue of Microorganisms (GCM) 10K type strain sequencing project: providing services to taxonomists for standard genome sequencing and annotation.</title>
        <authorList>
            <consortium name="The Broad Institute Genomics Platform"/>
            <consortium name="The Broad Institute Genome Sequencing Center for Infectious Disease"/>
            <person name="Wu L."/>
            <person name="Ma J."/>
        </authorList>
    </citation>
    <scope>NUCLEOTIDE SEQUENCE [LARGE SCALE GENOMIC DNA]</scope>
    <source>
        <strain evidence="3">CGMCC 1.14993</strain>
    </source>
</reference>
<proteinExistence type="predicted"/>
<dbReference type="PANTHER" id="PTHR48475">
    <property type="entry name" value="RIBONUCLEASE H"/>
    <property type="match status" value="1"/>
</dbReference>
<dbReference type="EMBL" id="BMHB01000001">
    <property type="protein sequence ID" value="GGI12375.1"/>
    <property type="molecule type" value="Genomic_DNA"/>
</dbReference>
<evidence type="ECO:0000313" key="3">
    <source>
        <dbReference type="Proteomes" id="UP000626244"/>
    </source>
</evidence>
<gene>
    <name evidence="2" type="ORF">GCM10007380_12600</name>
</gene>
<dbReference type="Pfam" id="PF13456">
    <property type="entry name" value="RVT_3"/>
    <property type="match status" value="1"/>
</dbReference>
<dbReference type="PANTHER" id="PTHR48475:SF1">
    <property type="entry name" value="RNASE H TYPE-1 DOMAIN-CONTAINING PROTEIN"/>
    <property type="match status" value="1"/>
</dbReference>
<evidence type="ECO:0000313" key="2">
    <source>
        <dbReference type="EMBL" id="GGI12375.1"/>
    </source>
</evidence>
<dbReference type="SUPFAM" id="SSF53098">
    <property type="entry name" value="Ribonuclease H-like"/>
    <property type="match status" value="1"/>
</dbReference>
<dbReference type="InterPro" id="IPR002156">
    <property type="entry name" value="RNaseH_domain"/>
</dbReference>
<dbReference type="NCBIfam" id="NF005822">
    <property type="entry name" value="PRK07708.1"/>
    <property type="match status" value="1"/>
</dbReference>
<dbReference type="CDD" id="cd09279">
    <property type="entry name" value="RNase_HI_like"/>
    <property type="match status" value="1"/>
</dbReference>
<dbReference type="InterPro" id="IPR036397">
    <property type="entry name" value="RNaseH_sf"/>
</dbReference>
<dbReference type="Proteomes" id="UP000626244">
    <property type="component" value="Unassembled WGS sequence"/>
</dbReference>